<protein>
    <recommendedName>
        <fullName evidence="3">DUF559 domain-containing protein</fullName>
    </recommendedName>
</protein>
<dbReference type="AlphaFoldDB" id="F8F7K0"/>
<evidence type="ECO:0000313" key="2">
    <source>
        <dbReference type="Proteomes" id="UP000006620"/>
    </source>
</evidence>
<proteinExistence type="predicted"/>
<dbReference type="KEGG" id="pms:KNP414_00895"/>
<accession>F8F7K0</accession>
<reference evidence="1 2" key="2">
    <citation type="journal article" date="2013" name="Genome Announc.">
        <title>Genome Sequence of Growth-Improving Paenibacillus mucilaginosus Strain KNP414.</title>
        <authorList>
            <person name="Lu J.J."/>
            <person name="Wang J.F."/>
            <person name="Hu X.F."/>
        </authorList>
    </citation>
    <scope>NUCLEOTIDE SEQUENCE [LARGE SCALE GENOMIC DNA]</scope>
    <source>
        <strain evidence="1 2">KNP414</strain>
    </source>
</reference>
<dbReference type="Gene3D" id="3.40.960.10">
    <property type="entry name" value="VSR Endonuclease"/>
    <property type="match status" value="1"/>
</dbReference>
<sequence>MSFKTTYEHWLESHSARRTGERLRRLQEGHGHAERTFAEQVWWPAFGQFHDLHPEYEISDFRDGRRYLDFALIRRRHRLAIEIDGYGPHLQRISRTQFADQWMRQNHLILDGWKILRFSYDDVAEKPRMCQSLLSQYMGRWFGGTGMHAAKLTSEEKDILRFALQQKQPLQVKEICSLLGVEQQKARKLLKQLLALGYLRAYGQSSLKRIARYEVASGISLDDLGF</sequence>
<dbReference type="SUPFAM" id="SSF46785">
    <property type="entry name" value="Winged helix' DNA-binding domain"/>
    <property type="match status" value="1"/>
</dbReference>
<dbReference type="PATRIC" id="fig|1036673.3.peg.798"/>
<dbReference type="EMBL" id="CP002869">
    <property type="protein sequence ID" value="AEI39485.1"/>
    <property type="molecule type" value="Genomic_DNA"/>
</dbReference>
<dbReference type="RefSeq" id="WP_013914649.1">
    <property type="nucleotide sequence ID" value="NC_015690.1"/>
</dbReference>
<dbReference type="InterPro" id="IPR036390">
    <property type="entry name" value="WH_DNA-bd_sf"/>
</dbReference>
<evidence type="ECO:0000313" key="1">
    <source>
        <dbReference type="EMBL" id="AEI39485.1"/>
    </source>
</evidence>
<reference evidence="2" key="1">
    <citation type="submission" date="2011-06" db="EMBL/GenBank/DDBJ databases">
        <title>Complete genome sequence of Paenibacillus mucilaginosus KNP414.</title>
        <authorList>
            <person name="Wang J."/>
            <person name="Hu S."/>
            <person name="Hu X."/>
            <person name="Zhang B."/>
            <person name="Dong D."/>
            <person name="Zhang S."/>
            <person name="Zhao K."/>
            <person name="Wu D."/>
        </authorList>
    </citation>
    <scope>NUCLEOTIDE SEQUENCE [LARGE SCALE GENOMIC DNA]</scope>
    <source>
        <strain evidence="2">KNP414</strain>
    </source>
</reference>
<evidence type="ECO:0008006" key="3">
    <source>
        <dbReference type="Google" id="ProtNLM"/>
    </source>
</evidence>
<dbReference type="HOGENOM" id="CLU_106685_0_0_9"/>
<organism evidence="1 2">
    <name type="scientific">Paenibacillus mucilaginosus (strain KNP414)</name>
    <dbReference type="NCBI Taxonomy" id="1036673"/>
    <lineage>
        <taxon>Bacteria</taxon>
        <taxon>Bacillati</taxon>
        <taxon>Bacillota</taxon>
        <taxon>Bacilli</taxon>
        <taxon>Bacillales</taxon>
        <taxon>Paenibacillaceae</taxon>
        <taxon>Paenibacillus</taxon>
    </lineage>
</organism>
<name>F8F7K0_PAEMK</name>
<gene>
    <name evidence="1" type="ordered locus">KNP414_00895</name>
</gene>
<dbReference type="Proteomes" id="UP000006620">
    <property type="component" value="Chromosome"/>
</dbReference>